<evidence type="ECO:0000313" key="2">
    <source>
        <dbReference type="Proteomes" id="UP000315010"/>
    </source>
</evidence>
<name>A0A5C5YUE8_9BACT</name>
<proteinExistence type="predicted"/>
<accession>A0A5C5YUE8</accession>
<comment type="caution">
    <text evidence="1">The sequence shown here is derived from an EMBL/GenBank/DDBJ whole genome shotgun (WGS) entry which is preliminary data.</text>
</comment>
<evidence type="ECO:0000313" key="1">
    <source>
        <dbReference type="EMBL" id="TWT78662.1"/>
    </source>
</evidence>
<gene>
    <name evidence="1" type="ORF">CA13_00580</name>
</gene>
<dbReference type="Proteomes" id="UP000315010">
    <property type="component" value="Unassembled WGS sequence"/>
</dbReference>
<dbReference type="EMBL" id="SJPJ01000001">
    <property type="protein sequence ID" value="TWT78662.1"/>
    <property type="molecule type" value="Genomic_DNA"/>
</dbReference>
<organism evidence="1 2">
    <name type="scientific">Novipirellula herctigrandis</name>
    <dbReference type="NCBI Taxonomy" id="2527986"/>
    <lineage>
        <taxon>Bacteria</taxon>
        <taxon>Pseudomonadati</taxon>
        <taxon>Planctomycetota</taxon>
        <taxon>Planctomycetia</taxon>
        <taxon>Pirellulales</taxon>
        <taxon>Pirellulaceae</taxon>
        <taxon>Novipirellula</taxon>
    </lineage>
</organism>
<protein>
    <submittedName>
        <fullName evidence="1">Uncharacterized protein</fullName>
    </submittedName>
</protein>
<sequence>MPRSGFLEPSVARGAAGRADSQINVVCRGPVNGDVITLRAIDVLLSVRC</sequence>
<reference evidence="1 2" key="1">
    <citation type="submission" date="2019-02" db="EMBL/GenBank/DDBJ databases">
        <title>Deep-cultivation of Planctomycetes and their phenomic and genomic characterization uncovers novel biology.</title>
        <authorList>
            <person name="Wiegand S."/>
            <person name="Jogler M."/>
            <person name="Boedeker C."/>
            <person name="Pinto D."/>
            <person name="Vollmers J."/>
            <person name="Rivas-Marin E."/>
            <person name="Kohn T."/>
            <person name="Peeters S.H."/>
            <person name="Heuer A."/>
            <person name="Rast P."/>
            <person name="Oberbeckmann S."/>
            <person name="Bunk B."/>
            <person name="Jeske O."/>
            <person name="Meyerdierks A."/>
            <person name="Storesund J.E."/>
            <person name="Kallscheuer N."/>
            <person name="Luecker S."/>
            <person name="Lage O.M."/>
            <person name="Pohl T."/>
            <person name="Merkel B.J."/>
            <person name="Hornburger P."/>
            <person name="Mueller R.-W."/>
            <person name="Bruemmer F."/>
            <person name="Labrenz M."/>
            <person name="Spormann A.M."/>
            <person name="Op Den Camp H."/>
            <person name="Overmann J."/>
            <person name="Amann R."/>
            <person name="Jetten M.S.M."/>
            <person name="Mascher T."/>
            <person name="Medema M.H."/>
            <person name="Devos D.P."/>
            <person name="Kaster A.-K."/>
            <person name="Ovreas L."/>
            <person name="Rohde M."/>
            <person name="Galperin M.Y."/>
            <person name="Jogler C."/>
        </authorList>
    </citation>
    <scope>NUCLEOTIDE SEQUENCE [LARGE SCALE GENOMIC DNA]</scope>
    <source>
        <strain evidence="1 2">CA13</strain>
    </source>
</reference>
<dbReference type="AlphaFoldDB" id="A0A5C5YUE8"/>
<keyword evidence="2" id="KW-1185">Reference proteome</keyword>